<evidence type="ECO:0000256" key="1">
    <source>
        <dbReference type="SAM" id="MobiDB-lite"/>
    </source>
</evidence>
<dbReference type="EMBL" id="JAUOZU010000029">
    <property type="protein sequence ID" value="MDO6967099.1"/>
    <property type="molecule type" value="Genomic_DNA"/>
</dbReference>
<dbReference type="Proteomes" id="UP001174932">
    <property type="component" value="Unassembled WGS sequence"/>
</dbReference>
<evidence type="ECO:0000259" key="2">
    <source>
        <dbReference type="PROSITE" id="PS50943"/>
    </source>
</evidence>
<feature type="region of interest" description="Disordered" evidence="1">
    <location>
        <begin position="96"/>
        <end position="125"/>
    </location>
</feature>
<organism evidence="3 4">
    <name type="scientific">Rhizobium alvei</name>
    <dbReference type="NCBI Taxonomy" id="1132659"/>
    <lineage>
        <taxon>Bacteria</taxon>
        <taxon>Pseudomonadati</taxon>
        <taxon>Pseudomonadota</taxon>
        <taxon>Alphaproteobacteria</taxon>
        <taxon>Hyphomicrobiales</taxon>
        <taxon>Rhizobiaceae</taxon>
        <taxon>Rhizobium/Agrobacterium group</taxon>
        <taxon>Rhizobium</taxon>
    </lineage>
</organism>
<feature type="compositionally biased region" description="Low complexity" evidence="1">
    <location>
        <begin position="114"/>
        <end position="125"/>
    </location>
</feature>
<dbReference type="InterPro" id="IPR010982">
    <property type="entry name" value="Lambda_DNA-bd_dom_sf"/>
</dbReference>
<dbReference type="CDD" id="cd00093">
    <property type="entry name" value="HTH_XRE"/>
    <property type="match status" value="1"/>
</dbReference>
<accession>A0ABT8YTM6</accession>
<reference evidence="3" key="2">
    <citation type="submission" date="2023-07" db="EMBL/GenBank/DDBJ databases">
        <authorList>
            <person name="Shen H."/>
        </authorList>
    </citation>
    <scope>NUCLEOTIDE SEQUENCE</scope>
    <source>
        <strain evidence="3">TNR-22</strain>
    </source>
</reference>
<proteinExistence type="predicted"/>
<dbReference type="Pfam" id="PF01381">
    <property type="entry name" value="HTH_3"/>
    <property type="match status" value="1"/>
</dbReference>
<protein>
    <submittedName>
        <fullName evidence="3">Helix-turn-helix transcriptional regulator</fullName>
    </submittedName>
</protein>
<name>A0ABT8YTM6_9HYPH</name>
<dbReference type="InterPro" id="IPR001387">
    <property type="entry name" value="Cro/C1-type_HTH"/>
</dbReference>
<keyword evidence="4" id="KW-1185">Reference proteome</keyword>
<reference evidence="3" key="1">
    <citation type="journal article" date="2015" name="Int. J. Syst. Evol. Microbiol.">
        <title>Rhizobium alvei sp. nov., isolated from a freshwater river.</title>
        <authorList>
            <person name="Sheu S.Y."/>
            <person name="Huang H.W."/>
            <person name="Young C.C."/>
            <person name="Chen W.M."/>
        </authorList>
    </citation>
    <scope>NUCLEOTIDE SEQUENCE</scope>
    <source>
        <strain evidence="3">TNR-22</strain>
    </source>
</reference>
<dbReference type="PROSITE" id="PS50943">
    <property type="entry name" value="HTH_CROC1"/>
    <property type="match status" value="1"/>
</dbReference>
<comment type="caution">
    <text evidence="3">The sequence shown here is derived from an EMBL/GenBank/DDBJ whole genome shotgun (WGS) entry which is preliminary data.</text>
</comment>
<dbReference type="SUPFAM" id="SSF47413">
    <property type="entry name" value="lambda repressor-like DNA-binding domains"/>
    <property type="match status" value="1"/>
</dbReference>
<sequence length="139" mass="15385">MSFQFDLDPKDEAAAEFIGAIGHRLQELLVERKALDNLTQQEIANRLGVDRARVNKCFSGYNNLTLRSLAELVWALDAEIKVEMHLAEEPRGANYSLKSAPETTRSHQARTQILSSTQSAGSTTSSSLLPFARLEVITP</sequence>
<evidence type="ECO:0000313" key="4">
    <source>
        <dbReference type="Proteomes" id="UP001174932"/>
    </source>
</evidence>
<dbReference type="Gene3D" id="1.10.260.40">
    <property type="entry name" value="lambda repressor-like DNA-binding domains"/>
    <property type="match status" value="1"/>
</dbReference>
<evidence type="ECO:0000313" key="3">
    <source>
        <dbReference type="EMBL" id="MDO6967099.1"/>
    </source>
</evidence>
<dbReference type="RefSeq" id="WP_304379029.1">
    <property type="nucleotide sequence ID" value="NZ_JAUOZU010000029.1"/>
</dbReference>
<feature type="domain" description="HTH cro/C1-type" evidence="2">
    <location>
        <begin position="28"/>
        <end position="84"/>
    </location>
</feature>
<gene>
    <name evidence="3" type="ORF">Q4481_24350</name>
</gene>